<gene>
    <name evidence="3" type="ORF">M0812_00665</name>
</gene>
<feature type="compositionally biased region" description="Acidic residues" evidence="1">
    <location>
        <begin position="156"/>
        <end position="170"/>
    </location>
</feature>
<dbReference type="NCBIfam" id="TIGR02452">
    <property type="entry name" value="TIGR02452 family protein"/>
    <property type="match status" value="1"/>
</dbReference>
<dbReference type="PIRSF" id="PIRSF014899">
    <property type="entry name" value="UCP014899"/>
    <property type="match status" value="1"/>
</dbReference>
<comment type="caution">
    <text evidence="3">The sequence shown here is derived from an EMBL/GenBank/DDBJ whole genome shotgun (WGS) entry which is preliminary data.</text>
</comment>
<feature type="domain" description="Microbial-type PARG catalytic" evidence="2">
    <location>
        <begin position="122"/>
        <end position="242"/>
    </location>
</feature>
<dbReference type="Proteomes" id="UP001146793">
    <property type="component" value="Unassembled WGS sequence"/>
</dbReference>
<dbReference type="InterPro" id="IPR019261">
    <property type="entry name" value="PARG_cat_microbial"/>
</dbReference>
<sequence length="374" mass="43964">MKNFYSIVNNEITSVEHSTTTAKEQIKTFMLNNRKGKLRNLHKLISQQTLFCLEQRGYFSDEYQEIKFSKEFMRLNIRETEMFKQPRPVKPKTKYKTEFKVINADTLEAVRLLMKENEKEEKQQVKEKQKEKGKKEEKNEKEENEKEKEKEKEKKEEEEEEEEVNEEDLEFPNSEIAVLNMASHRRPGGGFQEGSSGQEESLFRRTSLWTWLGDKAYSNSRDWSYPLNSWTLYAPNIIVFRDTAENGYSFLEKPFLINVLSAAGLFRPKLVSGKFKRMMYTKKDEKKMRTRIRCLLSCAALRGNKDLVLGAFGCGIFRNPSYHVAQIFDEELNTKFAGCFRKVWFAIIDDENAKRGGINPDGNFKPFKDTFERN</sequence>
<dbReference type="Gene3D" id="3.40.220.10">
    <property type="entry name" value="Leucine Aminopeptidase, subunit E, domain 1"/>
    <property type="match status" value="1"/>
</dbReference>
<dbReference type="EMBL" id="JANTQA010000015">
    <property type="protein sequence ID" value="KAJ3448189.1"/>
    <property type="molecule type" value="Genomic_DNA"/>
</dbReference>
<evidence type="ECO:0000313" key="4">
    <source>
        <dbReference type="Proteomes" id="UP001146793"/>
    </source>
</evidence>
<dbReference type="PANTHER" id="PTHR35596:SF1">
    <property type="entry name" value="MICROBIAL-TYPE PARG CATALYTIC DOMAIN-CONTAINING PROTEIN"/>
    <property type="match status" value="1"/>
</dbReference>
<feature type="domain" description="Microbial-type PARG catalytic" evidence="2">
    <location>
        <begin position="47"/>
        <end position="119"/>
    </location>
</feature>
<name>A0AAV8A3R7_9EUKA</name>
<proteinExistence type="predicted"/>
<evidence type="ECO:0000256" key="1">
    <source>
        <dbReference type="SAM" id="MobiDB-lite"/>
    </source>
</evidence>
<dbReference type="PANTHER" id="PTHR35596">
    <property type="entry name" value="DUF2263 DOMAIN-CONTAINING PROTEIN"/>
    <property type="match status" value="1"/>
</dbReference>
<evidence type="ECO:0000313" key="3">
    <source>
        <dbReference type="EMBL" id="KAJ3448189.1"/>
    </source>
</evidence>
<dbReference type="InterPro" id="IPR043472">
    <property type="entry name" value="Macro_dom-like"/>
</dbReference>
<dbReference type="AlphaFoldDB" id="A0AAV8A3R7"/>
<feature type="region of interest" description="Disordered" evidence="1">
    <location>
        <begin position="118"/>
        <end position="173"/>
    </location>
</feature>
<evidence type="ECO:0000259" key="2">
    <source>
        <dbReference type="Pfam" id="PF10021"/>
    </source>
</evidence>
<dbReference type="SUPFAM" id="SSF52949">
    <property type="entry name" value="Macro domain-like"/>
    <property type="match status" value="1"/>
</dbReference>
<dbReference type="Pfam" id="PF10021">
    <property type="entry name" value="PARG_cat_microb"/>
    <property type="match status" value="2"/>
</dbReference>
<dbReference type="InterPro" id="IPR012664">
    <property type="entry name" value="CHP02452"/>
</dbReference>
<reference evidence="3" key="1">
    <citation type="submission" date="2022-08" db="EMBL/GenBank/DDBJ databases">
        <title>Novel sulphate-reducing endosymbionts in the free-living metamonad Anaeramoeba.</title>
        <authorList>
            <person name="Jerlstrom-Hultqvist J."/>
            <person name="Cepicka I."/>
            <person name="Gallot-Lavallee L."/>
            <person name="Salas-Leiva D."/>
            <person name="Curtis B.A."/>
            <person name="Zahonova K."/>
            <person name="Pipaliya S."/>
            <person name="Dacks J."/>
            <person name="Roger A.J."/>
        </authorList>
    </citation>
    <scope>NUCLEOTIDE SEQUENCE</scope>
    <source>
        <strain evidence="3">Busselton2</strain>
    </source>
</reference>
<feature type="compositionally biased region" description="Basic and acidic residues" evidence="1">
    <location>
        <begin position="118"/>
        <end position="155"/>
    </location>
</feature>
<protein>
    <recommendedName>
        <fullName evidence="2">Microbial-type PARG catalytic domain-containing protein</fullName>
    </recommendedName>
</protein>
<organism evidence="3 4">
    <name type="scientific">Anaeramoeba flamelloides</name>
    <dbReference type="NCBI Taxonomy" id="1746091"/>
    <lineage>
        <taxon>Eukaryota</taxon>
        <taxon>Metamonada</taxon>
        <taxon>Anaeramoebidae</taxon>
        <taxon>Anaeramoeba</taxon>
    </lineage>
</organism>
<accession>A0AAV8A3R7</accession>